<keyword evidence="2" id="KW-0802">TPR repeat</keyword>
<accession>W0FQ88</accession>
<dbReference type="Pfam" id="PF01381">
    <property type="entry name" value="HTH_3"/>
    <property type="match status" value="1"/>
</dbReference>
<dbReference type="GO" id="GO:0003677">
    <property type="term" value="F:DNA binding"/>
    <property type="evidence" value="ECO:0007669"/>
    <property type="project" value="UniProtKB-KW"/>
</dbReference>
<keyword evidence="1 4" id="KW-0238">DNA-binding</keyword>
<evidence type="ECO:0000259" key="3">
    <source>
        <dbReference type="PROSITE" id="PS50943"/>
    </source>
</evidence>
<dbReference type="InterPro" id="IPR019734">
    <property type="entry name" value="TPR_rpt"/>
</dbReference>
<dbReference type="SUPFAM" id="SSF48452">
    <property type="entry name" value="TPR-like"/>
    <property type="match status" value="1"/>
</dbReference>
<evidence type="ECO:0000256" key="1">
    <source>
        <dbReference type="ARBA" id="ARBA00023125"/>
    </source>
</evidence>
<sequence length="370" mass="41290">MTYNAGEGKEAETMEAKLAENIRACRKQRGLTQEKLAEVLGVTVGAVHKWETRLSTPELPLIMEMADFFDVSVDMLLGYRMKDNSLDSILERLLAYCQKMDPAGLAEAEKALVKYPHSFRIVHACAGVYLGYGASNHDAGRLRRALELLEQARVLLPQNDDPHVSEDTICGQMSVVYSNLGELEKALDLMKQHNGDNHFSDQIGCTLAVFMNRPEEAVPFLSQAIVTAMSNMLNTMLGYVFLYRSRKDWTSALEIASLSHTMITGLKRDDAPGFMDKTLAEVLVVLGYVQGKAGLAEESRASLVKAADYAFRFDSTPEYTLRSMRFLENTEWTNAFDTLGATASDSIRYILGLLDDPAFADQWKEISNRE</sequence>
<dbReference type="InterPro" id="IPR010982">
    <property type="entry name" value="Lambda_DNA-bd_dom_sf"/>
</dbReference>
<dbReference type="CDD" id="cd00093">
    <property type="entry name" value="HTH_XRE"/>
    <property type="match status" value="1"/>
</dbReference>
<dbReference type="Gene3D" id="1.10.260.40">
    <property type="entry name" value="lambda repressor-like DNA-binding domains"/>
    <property type="match status" value="1"/>
</dbReference>
<dbReference type="InterPro" id="IPR011990">
    <property type="entry name" value="TPR-like_helical_dom_sf"/>
</dbReference>
<feature type="domain" description="HTH cro/C1-type" evidence="3">
    <location>
        <begin position="22"/>
        <end position="76"/>
    </location>
</feature>
<name>W0FQ88_9BACT</name>
<reference evidence="4" key="1">
    <citation type="journal article" date="2013" name="PLoS ONE">
        <title>Metagenomic insights into the carbohydrate-active enzymes carried by the microorganisms adhering to solid digesta in the rumen of cows.</title>
        <authorList>
            <person name="Wang L."/>
            <person name="Hatem A."/>
            <person name="Catalyurek U.V."/>
            <person name="Morrison M."/>
            <person name="Yu Z."/>
        </authorList>
    </citation>
    <scope>NUCLEOTIDE SEQUENCE</scope>
</reference>
<dbReference type="PROSITE" id="PS50943">
    <property type="entry name" value="HTH_CROC1"/>
    <property type="match status" value="1"/>
</dbReference>
<proteinExistence type="predicted"/>
<dbReference type="InterPro" id="IPR001387">
    <property type="entry name" value="Cro/C1-type_HTH"/>
</dbReference>
<protein>
    <submittedName>
        <fullName evidence="4">DNA-binding helix-turn-helix protein</fullName>
    </submittedName>
</protein>
<dbReference type="EMBL" id="KC246813">
    <property type="protein sequence ID" value="AHF24982.1"/>
    <property type="molecule type" value="Genomic_DNA"/>
</dbReference>
<dbReference type="PANTHER" id="PTHR46558:SF11">
    <property type="entry name" value="HTH-TYPE TRANSCRIPTIONAL REGULATOR XRE"/>
    <property type="match status" value="1"/>
</dbReference>
<dbReference type="SUPFAM" id="SSF47413">
    <property type="entry name" value="lambda repressor-like DNA-binding domains"/>
    <property type="match status" value="1"/>
</dbReference>
<dbReference type="AlphaFoldDB" id="W0FQ88"/>
<evidence type="ECO:0000313" key="4">
    <source>
        <dbReference type="EMBL" id="AHF24982.1"/>
    </source>
</evidence>
<dbReference type="PANTHER" id="PTHR46558">
    <property type="entry name" value="TRACRIPTIONAL REGULATORY PROTEIN-RELATED-RELATED"/>
    <property type="match status" value="1"/>
</dbReference>
<evidence type="ECO:0000256" key="2">
    <source>
        <dbReference type="PROSITE-ProRule" id="PRU00339"/>
    </source>
</evidence>
<dbReference type="SMART" id="SM00530">
    <property type="entry name" value="HTH_XRE"/>
    <property type="match status" value="1"/>
</dbReference>
<dbReference type="Gene3D" id="1.25.40.10">
    <property type="entry name" value="Tetratricopeptide repeat domain"/>
    <property type="match status" value="1"/>
</dbReference>
<dbReference type="PROSITE" id="PS50005">
    <property type="entry name" value="TPR"/>
    <property type="match status" value="1"/>
</dbReference>
<organism evidence="4">
    <name type="scientific">uncultured bacterium Contig1753</name>
    <dbReference type="NCBI Taxonomy" id="1393498"/>
    <lineage>
        <taxon>Bacteria</taxon>
        <taxon>environmental samples</taxon>
    </lineage>
</organism>
<feature type="repeat" description="TPR" evidence="2">
    <location>
        <begin position="126"/>
        <end position="159"/>
    </location>
</feature>